<protein>
    <submittedName>
        <fullName evidence="1">2'-5' RNA ligase family protein</fullName>
    </submittedName>
</protein>
<reference evidence="1 2" key="1">
    <citation type="journal article" date="2006" name="Int. J. Syst. Evol. Microbiol.">
        <title>Myroides pelagicus sp. nov., isolated from seawater in Thailand.</title>
        <authorList>
            <person name="Yoon J."/>
            <person name="Maneerat S."/>
            <person name="Kawai F."/>
            <person name="Yokota A."/>
        </authorList>
    </citation>
    <scope>NUCLEOTIDE SEQUENCE [LARGE SCALE GENOMIC DNA]</scope>
    <source>
        <strain evidence="1 2">SM1T</strain>
    </source>
</reference>
<dbReference type="OrthoDB" id="980044at2"/>
<keyword evidence="2" id="KW-1185">Reference proteome</keyword>
<dbReference type="SUPFAM" id="SSF55144">
    <property type="entry name" value="LigT-like"/>
    <property type="match status" value="1"/>
</dbReference>
<dbReference type="EMBL" id="WMJY01000004">
    <property type="protein sequence ID" value="MTH28932.1"/>
    <property type="molecule type" value="Genomic_DNA"/>
</dbReference>
<sequence>MTTSYKYSLCFLPDEALIQKVKQMKLALADQIGWYNSKNSIAHITIAEFQSDELGIDQVMERIRQQCLYFVPIEGSLDTFGHYPNGAFFLAVDEKNKSTLKTYAKKIIKKIDLSYIYKSSDPHLSIARKLDPDRLQEAFAFFDKPNLPFTCSQIALRRFNPVRGQYDIIEYIPFKSLEDKEDEQLTFFSKLVPLIN</sequence>
<dbReference type="Pfam" id="PF13563">
    <property type="entry name" value="2_5_RNA_ligase2"/>
    <property type="match status" value="1"/>
</dbReference>
<organism evidence="1 2">
    <name type="scientific">Myroides pelagicus</name>
    <dbReference type="NCBI Taxonomy" id="270914"/>
    <lineage>
        <taxon>Bacteria</taxon>
        <taxon>Pseudomonadati</taxon>
        <taxon>Bacteroidota</taxon>
        <taxon>Flavobacteriia</taxon>
        <taxon>Flavobacteriales</taxon>
        <taxon>Flavobacteriaceae</taxon>
        <taxon>Myroides</taxon>
    </lineage>
</organism>
<proteinExistence type="predicted"/>
<gene>
    <name evidence="1" type="ORF">GJV77_03220</name>
</gene>
<dbReference type="Gene3D" id="3.90.1140.10">
    <property type="entry name" value="Cyclic phosphodiesterase"/>
    <property type="match status" value="1"/>
</dbReference>
<accession>A0A7K1GJ82</accession>
<dbReference type="AlphaFoldDB" id="A0A7K1GJ82"/>
<comment type="caution">
    <text evidence="1">The sequence shown here is derived from an EMBL/GenBank/DDBJ whole genome shotgun (WGS) entry which is preliminary data.</text>
</comment>
<dbReference type="GO" id="GO:0016874">
    <property type="term" value="F:ligase activity"/>
    <property type="evidence" value="ECO:0007669"/>
    <property type="project" value="UniProtKB-KW"/>
</dbReference>
<name>A0A7K1GJ82_9FLAO</name>
<keyword evidence="1" id="KW-0436">Ligase</keyword>
<dbReference type="InterPro" id="IPR009097">
    <property type="entry name" value="Cyclic_Pdiesterase"/>
</dbReference>
<evidence type="ECO:0000313" key="2">
    <source>
        <dbReference type="Proteomes" id="UP000488936"/>
    </source>
</evidence>
<dbReference type="RefSeq" id="WP_155034911.1">
    <property type="nucleotide sequence ID" value="NZ_JBHTIG010000052.1"/>
</dbReference>
<dbReference type="Proteomes" id="UP000488936">
    <property type="component" value="Unassembled WGS sequence"/>
</dbReference>
<evidence type="ECO:0000313" key="1">
    <source>
        <dbReference type="EMBL" id="MTH28932.1"/>
    </source>
</evidence>